<dbReference type="PANTHER" id="PTHR12841">
    <property type="entry name" value="PROTEIN UNC-50 HOMOLOG"/>
    <property type="match status" value="1"/>
</dbReference>
<feature type="transmembrane region" description="Helical" evidence="6">
    <location>
        <begin position="153"/>
        <end position="170"/>
    </location>
</feature>
<proteinExistence type="inferred from homology"/>
<dbReference type="InterPro" id="IPR007881">
    <property type="entry name" value="UNC-50"/>
</dbReference>
<dbReference type="Proteomes" id="UP000054636">
    <property type="component" value="Unassembled WGS sequence"/>
</dbReference>
<sequence>MDLDATFYQMVTLCVQPAKVYKSAYYRKQTKNRWARDDPAFAVIQFAFLLVATVAWAIAFRVDSAAKYASLLFHAVVIEWLGCGLVISTLCWWIANHHLRQRNNLGVGDALYVEQRVEWQFAFDIHCNSFFILFLFLYVLQVCRLSVDVWRDFGANVWLIYYCYCSFYWLRCWRRTRL</sequence>
<dbReference type="Pfam" id="PF05216">
    <property type="entry name" value="UNC-50"/>
    <property type="match status" value="1"/>
</dbReference>
<dbReference type="PANTHER" id="PTHR12841:SF6">
    <property type="entry name" value="PROTEIN UNC-50 HOMOLOG"/>
    <property type="match status" value="1"/>
</dbReference>
<evidence type="ECO:0000256" key="3">
    <source>
        <dbReference type="ARBA" id="ARBA00022692"/>
    </source>
</evidence>
<comment type="subcellular location">
    <subcellularLocation>
        <location evidence="1">Membrane</location>
        <topology evidence="1">Multi-pass membrane protein</topology>
    </subcellularLocation>
</comment>
<gene>
    <name evidence="7" type="ORF">AM588_10008389</name>
</gene>
<feature type="transmembrane region" description="Helical" evidence="6">
    <location>
        <begin position="71"/>
        <end position="95"/>
    </location>
</feature>
<protein>
    <submittedName>
        <fullName evidence="7">DNA excision repair ERCC-8 protein</fullName>
    </submittedName>
</protein>
<dbReference type="GO" id="GO:0000139">
    <property type="term" value="C:Golgi membrane"/>
    <property type="evidence" value="ECO:0007669"/>
    <property type="project" value="TreeGrafter"/>
</dbReference>
<dbReference type="EMBL" id="LNFP01000492">
    <property type="protein sequence ID" value="KUF92225.1"/>
    <property type="molecule type" value="Genomic_DNA"/>
</dbReference>
<evidence type="ECO:0000256" key="6">
    <source>
        <dbReference type="SAM" id="Phobius"/>
    </source>
</evidence>
<evidence type="ECO:0000256" key="1">
    <source>
        <dbReference type="ARBA" id="ARBA00004141"/>
    </source>
</evidence>
<evidence type="ECO:0000256" key="2">
    <source>
        <dbReference type="ARBA" id="ARBA00006293"/>
    </source>
</evidence>
<organism evidence="7 8">
    <name type="scientific">Phytophthora nicotianae</name>
    <name type="common">Potato buckeye rot agent</name>
    <name type="synonym">Phytophthora parasitica</name>
    <dbReference type="NCBI Taxonomy" id="4792"/>
    <lineage>
        <taxon>Eukaryota</taxon>
        <taxon>Sar</taxon>
        <taxon>Stramenopiles</taxon>
        <taxon>Oomycota</taxon>
        <taxon>Peronosporomycetes</taxon>
        <taxon>Peronosporales</taxon>
        <taxon>Peronosporaceae</taxon>
        <taxon>Phytophthora</taxon>
    </lineage>
</organism>
<comment type="similarity">
    <text evidence="2">Belongs to the unc-50 family.</text>
</comment>
<evidence type="ECO:0000256" key="5">
    <source>
        <dbReference type="ARBA" id="ARBA00023136"/>
    </source>
</evidence>
<keyword evidence="4 6" id="KW-1133">Transmembrane helix</keyword>
<evidence type="ECO:0000256" key="4">
    <source>
        <dbReference type="ARBA" id="ARBA00022989"/>
    </source>
</evidence>
<evidence type="ECO:0000313" key="8">
    <source>
        <dbReference type="Proteomes" id="UP000054636"/>
    </source>
</evidence>
<dbReference type="AlphaFoldDB" id="A0A0W8D758"/>
<feature type="transmembrane region" description="Helical" evidence="6">
    <location>
        <begin position="40"/>
        <end position="59"/>
    </location>
</feature>
<keyword evidence="5 6" id="KW-0472">Membrane</keyword>
<feature type="transmembrane region" description="Helical" evidence="6">
    <location>
        <begin position="121"/>
        <end position="141"/>
    </location>
</feature>
<comment type="caution">
    <text evidence="7">The sequence shown here is derived from an EMBL/GenBank/DDBJ whole genome shotgun (WGS) entry which is preliminary data.</text>
</comment>
<keyword evidence="3 6" id="KW-0812">Transmembrane</keyword>
<reference evidence="7 8" key="1">
    <citation type="submission" date="2015-11" db="EMBL/GenBank/DDBJ databases">
        <title>Genomes and virulence difference between two physiological races of Phytophthora nicotianae.</title>
        <authorList>
            <person name="Liu H."/>
            <person name="Ma X."/>
            <person name="Yu H."/>
            <person name="Fang D."/>
            <person name="Li Y."/>
            <person name="Wang X."/>
            <person name="Wang W."/>
            <person name="Dong Y."/>
            <person name="Xiao B."/>
        </authorList>
    </citation>
    <scope>NUCLEOTIDE SEQUENCE [LARGE SCALE GENOMIC DNA]</scope>
    <source>
        <strain evidence="8">race 1</strain>
    </source>
</reference>
<accession>A0A0W8D758</accession>
<evidence type="ECO:0000313" key="7">
    <source>
        <dbReference type="EMBL" id="KUF92225.1"/>
    </source>
</evidence>
<name>A0A0W8D758_PHYNI</name>